<feature type="transmembrane region" description="Helical" evidence="1">
    <location>
        <begin position="75"/>
        <end position="92"/>
    </location>
</feature>
<dbReference type="SUPFAM" id="SSF103473">
    <property type="entry name" value="MFS general substrate transporter"/>
    <property type="match status" value="1"/>
</dbReference>
<protein>
    <recommendedName>
        <fullName evidence="4">MFS transporter</fullName>
    </recommendedName>
</protein>
<name>A0A0A0BKF3_9CELL</name>
<dbReference type="Gene3D" id="1.20.1250.20">
    <property type="entry name" value="MFS general substrate transporter like domains"/>
    <property type="match status" value="1"/>
</dbReference>
<dbReference type="InterPro" id="IPR036259">
    <property type="entry name" value="MFS_trans_sf"/>
</dbReference>
<keyword evidence="1" id="KW-1133">Transmembrane helix</keyword>
<feature type="transmembrane region" description="Helical" evidence="1">
    <location>
        <begin position="12"/>
        <end position="33"/>
    </location>
</feature>
<organism evidence="2 3">
    <name type="scientific">Cellulomonas carbonis T26</name>
    <dbReference type="NCBI Taxonomy" id="947969"/>
    <lineage>
        <taxon>Bacteria</taxon>
        <taxon>Bacillati</taxon>
        <taxon>Actinomycetota</taxon>
        <taxon>Actinomycetes</taxon>
        <taxon>Micrococcales</taxon>
        <taxon>Cellulomonadaceae</taxon>
        <taxon>Cellulomonas</taxon>
    </lineage>
</organism>
<dbReference type="EMBL" id="AXCY01000341">
    <property type="protein sequence ID" value="KGM08320.1"/>
    <property type="molecule type" value="Genomic_DNA"/>
</dbReference>
<feature type="non-terminal residue" evidence="2">
    <location>
        <position position="165"/>
    </location>
</feature>
<feature type="transmembrane region" description="Helical" evidence="1">
    <location>
        <begin position="45"/>
        <end position="63"/>
    </location>
</feature>
<evidence type="ECO:0000313" key="2">
    <source>
        <dbReference type="EMBL" id="KGM08320.1"/>
    </source>
</evidence>
<dbReference type="AlphaFoldDB" id="A0A0A0BKF3"/>
<accession>A0A0A0BKF3</accession>
<dbReference type="Proteomes" id="UP000029839">
    <property type="component" value="Unassembled WGS sequence"/>
</dbReference>
<evidence type="ECO:0008006" key="4">
    <source>
        <dbReference type="Google" id="ProtNLM"/>
    </source>
</evidence>
<keyword evidence="1" id="KW-0472">Membrane</keyword>
<sequence>DAPAGRPRSVHHLTVAAVLQAVATTTVTVHLVAHLQGSGVAPDHAALAAGALGVMSVAGRLVFAGGARVGPARAAATLLAGQALGVVALLAVPGTAGLVAFVVLAGAGFGVMTIARAALLGQYVPLTRYASASGRQALATTAGRVAAPLAGGAAITAVGSGPTFA</sequence>
<reference evidence="2 3" key="1">
    <citation type="submission" date="2013-08" db="EMBL/GenBank/DDBJ databases">
        <title>Genome sequencing of Cellulomonas carbonis T26.</title>
        <authorList>
            <person name="Chen F."/>
            <person name="Li Y."/>
            <person name="Wang G."/>
        </authorList>
    </citation>
    <scope>NUCLEOTIDE SEQUENCE [LARGE SCALE GENOMIC DNA]</scope>
    <source>
        <strain evidence="2 3">T26</strain>
    </source>
</reference>
<proteinExistence type="predicted"/>
<comment type="caution">
    <text evidence="2">The sequence shown here is derived from an EMBL/GenBank/DDBJ whole genome shotgun (WGS) entry which is preliminary data.</text>
</comment>
<evidence type="ECO:0000256" key="1">
    <source>
        <dbReference type="SAM" id="Phobius"/>
    </source>
</evidence>
<keyword evidence="1" id="KW-0812">Transmembrane</keyword>
<reference evidence="2 3" key="2">
    <citation type="journal article" date="2015" name="Stand. Genomic Sci.">
        <title>Draft genome sequence of Cellulomonas carbonis T26(T) and comparative analysis of six Cellulomonas genomes.</title>
        <authorList>
            <person name="Zhuang W."/>
            <person name="Zhang S."/>
            <person name="Xia X."/>
            <person name="Wang G."/>
        </authorList>
    </citation>
    <scope>NUCLEOTIDE SEQUENCE [LARGE SCALE GENOMIC DNA]</scope>
    <source>
        <strain evidence="2 3">T26</strain>
    </source>
</reference>
<feature type="non-terminal residue" evidence="2">
    <location>
        <position position="1"/>
    </location>
</feature>
<feature type="transmembrane region" description="Helical" evidence="1">
    <location>
        <begin position="98"/>
        <end position="119"/>
    </location>
</feature>
<evidence type="ECO:0000313" key="3">
    <source>
        <dbReference type="Proteomes" id="UP000029839"/>
    </source>
</evidence>
<gene>
    <name evidence="2" type="ORF">N868_11205</name>
</gene>
<keyword evidence="3" id="KW-1185">Reference proteome</keyword>